<organism evidence="2 3">
    <name type="scientific">Pristionchus mayeri</name>
    <dbReference type="NCBI Taxonomy" id="1317129"/>
    <lineage>
        <taxon>Eukaryota</taxon>
        <taxon>Metazoa</taxon>
        <taxon>Ecdysozoa</taxon>
        <taxon>Nematoda</taxon>
        <taxon>Chromadorea</taxon>
        <taxon>Rhabditida</taxon>
        <taxon>Rhabditina</taxon>
        <taxon>Diplogasteromorpha</taxon>
        <taxon>Diplogasteroidea</taxon>
        <taxon>Neodiplogasteridae</taxon>
        <taxon>Pristionchus</taxon>
    </lineage>
</organism>
<evidence type="ECO:0008006" key="4">
    <source>
        <dbReference type="Google" id="ProtNLM"/>
    </source>
</evidence>
<comment type="caution">
    <text evidence="2">The sequence shown here is derived from an EMBL/GenBank/DDBJ whole genome shotgun (WGS) entry which is preliminary data.</text>
</comment>
<reference evidence="3" key="1">
    <citation type="submission" date="2022-10" db="EMBL/GenBank/DDBJ databases">
        <title>Genome assembly of Pristionchus species.</title>
        <authorList>
            <person name="Yoshida K."/>
            <person name="Sommer R.J."/>
        </authorList>
    </citation>
    <scope>NUCLEOTIDE SEQUENCE [LARGE SCALE GENOMIC DNA]</scope>
    <source>
        <strain evidence="3">RS5460</strain>
    </source>
</reference>
<dbReference type="Proteomes" id="UP001328107">
    <property type="component" value="Unassembled WGS sequence"/>
</dbReference>
<feature type="signal peptide" evidence="1">
    <location>
        <begin position="1"/>
        <end position="16"/>
    </location>
</feature>
<feature type="non-terminal residue" evidence="2">
    <location>
        <position position="1"/>
    </location>
</feature>
<keyword evidence="3" id="KW-1185">Reference proteome</keyword>
<keyword evidence="1" id="KW-0732">Signal</keyword>
<accession>A0AAN4ZM28</accession>
<dbReference type="AlphaFoldDB" id="A0AAN4ZM28"/>
<gene>
    <name evidence="2" type="ORF">PMAYCL1PPCAC_11143</name>
</gene>
<feature type="chain" id="PRO_5042996356" description="Activin types I and II receptor domain-containing protein" evidence="1">
    <location>
        <begin position="17"/>
        <end position="115"/>
    </location>
</feature>
<name>A0AAN4ZM28_9BILA</name>
<proteinExistence type="predicted"/>
<evidence type="ECO:0000256" key="1">
    <source>
        <dbReference type="SAM" id="SignalP"/>
    </source>
</evidence>
<feature type="non-terminal residue" evidence="2">
    <location>
        <position position="115"/>
    </location>
</feature>
<evidence type="ECO:0000313" key="3">
    <source>
        <dbReference type="Proteomes" id="UP001328107"/>
    </source>
</evidence>
<evidence type="ECO:0000313" key="2">
    <source>
        <dbReference type="EMBL" id="GMR40948.1"/>
    </source>
</evidence>
<sequence>LQVLLSLLLSLPIILALDCHCSTCGEGKLCAGDYCYEKTIVREWTTDVTVKTGCITPREDPWKSEVLPLCEKNHRNITLCLCNNADKCNTVDMFADIHSNEDYVRHELIDCVNLK</sequence>
<protein>
    <recommendedName>
        <fullName evidence="4">Activin types I and II receptor domain-containing protein</fullName>
    </recommendedName>
</protein>
<dbReference type="EMBL" id="BTRK01000003">
    <property type="protein sequence ID" value="GMR40948.1"/>
    <property type="molecule type" value="Genomic_DNA"/>
</dbReference>